<dbReference type="AlphaFoldDB" id="A0A368GI63"/>
<feature type="transmembrane region" description="Helical" evidence="1">
    <location>
        <begin position="21"/>
        <end position="53"/>
    </location>
</feature>
<keyword evidence="1" id="KW-0472">Membrane</keyword>
<accession>A0A368GI63</accession>
<dbReference type="Proteomes" id="UP000252519">
    <property type="component" value="Unassembled WGS sequence"/>
</dbReference>
<gene>
    <name evidence="2" type="ORF">ANCCAN_10642</name>
</gene>
<evidence type="ECO:0000256" key="1">
    <source>
        <dbReference type="SAM" id="Phobius"/>
    </source>
</evidence>
<reference evidence="2 3" key="1">
    <citation type="submission" date="2014-10" db="EMBL/GenBank/DDBJ databases">
        <title>Draft genome of the hookworm Ancylostoma caninum.</title>
        <authorList>
            <person name="Mitreva M."/>
        </authorList>
    </citation>
    <scope>NUCLEOTIDE SEQUENCE [LARGE SCALE GENOMIC DNA]</scope>
    <source>
        <strain evidence="2 3">Baltimore</strain>
    </source>
</reference>
<keyword evidence="1" id="KW-1133">Transmembrane helix</keyword>
<evidence type="ECO:0000313" key="2">
    <source>
        <dbReference type="EMBL" id="RCN43378.1"/>
    </source>
</evidence>
<proteinExistence type="predicted"/>
<sequence>MRIHAKRIEFSKKTYRLHVNMVVALILYCIILIFQLGIPVSFVFTAIFFGMMWTVDV</sequence>
<keyword evidence="3" id="KW-1185">Reference proteome</keyword>
<organism evidence="2 3">
    <name type="scientific">Ancylostoma caninum</name>
    <name type="common">Dog hookworm</name>
    <dbReference type="NCBI Taxonomy" id="29170"/>
    <lineage>
        <taxon>Eukaryota</taxon>
        <taxon>Metazoa</taxon>
        <taxon>Ecdysozoa</taxon>
        <taxon>Nematoda</taxon>
        <taxon>Chromadorea</taxon>
        <taxon>Rhabditida</taxon>
        <taxon>Rhabditina</taxon>
        <taxon>Rhabditomorpha</taxon>
        <taxon>Strongyloidea</taxon>
        <taxon>Ancylostomatidae</taxon>
        <taxon>Ancylostomatinae</taxon>
        <taxon>Ancylostoma</taxon>
    </lineage>
</organism>
<dbReference type="EMBL" id="JOJR01000159">
    <property type="protein sequence ID" value="RCN43378.1"/>
    <property type="molecule type" value="Genomic_DNA"/>
</dbReference>
<comment type="caution">
    <text evidence="2">The sequence shown here is derived from an EMBL/GenBank/DDBJ whole genome shotgun (WGS) entry which is preliminary data.</text>
</comment>
<evidence type="ECO:0000313" key="3">
    <source>
        <dbReference type="Proteomes" id="UP000252519"/>
    </source>
</evidence>
<name>A0A368GI63_ANCCA</name>
<keyword evidence="1" id="KW-0812">Transmembrane</keyword>
<protein>
    <submittedName>
        <fullName evidence="2">Uncharacterized protein</fullName>
    </submittedName>
</protein>